<dbReference type="InterPro" id="IPR013057">
    <property type="entry name" value="AA_transpt_TM"/>
</dbReference>
<evidence type="ECO:0000313" key="7">
    <source>
        <dbReference type="EMBL" id="WAR07146.1"/>
    </source>
</evidence>
<organism evidence="7 8">
    <name type="scientific">Mya arenaria</name>
    <name type="common">Soft-shell clam</name>
    <dbReference type="NCBI Taxonomy" id="6604"/>
    <lineage>
        <taxon>Eukaryota</taxon>
        <taxon>Metazoa</taxon>
        <taxon>Spiralia</taxon>
        <taxon>Lophotrochozoa</taxon>
        <taxon>Mollusca</taxon>
        <taxon>Bivalvia</taxon>
        <taxon>Autobranchia</taxon>
        <taxon>Heteroconchia</taxon>
        <taxon>Euheterodonta</taxon>
        <taxon>Imparidentia</taxon>
        <taxon>Neoheterodontei</taxon>
        <taxon>Myida</taxon>
        <taxon>Myoidea</taxon>
        <taxon>Myidae</taxon>
        <taxon>Mya</taxon>
    </lineage>
</organism>
<feature type="transmembrane region" description="Helical" evidence="5">
    <location>
        <begin position="225"/>
        <end position="247"/>
    </location>
</feature>
<dbReference type="PANTHER" id="PTHR22950">
    <property type="entry name" value="AMINO ACID TRANSPORTER"/>
    <property type="match status" value="1"/>
</dbReference>
<dbReference type="Proteomes" id="UP001164746">
    <property type="component" value="Chromosome 6"/>
</dbReference>
<evidence type="ECO:0000313" key="8">
    <source>
        <dbReference type="Proteomes" id="UP001164746"/>
    </source>
</evidence>
<comment type="subcellular location">
    <subcellularLocation>
        <location evidence="1">Membrane</location>
        <topology evidence="1">Multi-pass membrane protein</topology>
    </subcellularLocation>
</comment>
<feature type="transmembrane region" description="Helical" evidence="5">
    <location>
        <begin position="41"/>
        <end position="65"/>
    </location>
</feature>
<feature type="non-terminal residue" evidence="7">
    <location>
        <position position="1"/>
    </location>
</feature>
<dbReference type="EMBL" id="CP111017">
    <property type="protein sequence ID" value="WAR07146.1"/>
    <property type="molecule type" value="Genomic_DNA"/>
</dbReference>
<evidence type="ECO:0000256" key="2">
    <source>
        <dbReference type="ARBA" id="ARBA00022692"/>
    </source>
</evidence>
<dbReference type="PANTHER" id="PTHR22950:SF703">
    <property type="entry name" value="AMINO ACID TRANSPORTER TRANSMEMBRANE DOMAIN-CONTAINING PROTEIN"/>
    <property type="match status" value="1"/>
</dbReference>
<keyword evidence="3 5" id="KW-1133">Transmembrane helix</keyword>
<accession>A0ABY7EE76</accession>
<feature type="domain" description="Amino acid transporter transmembrane" evidence="6">
    <location>
        <begin position="43"/>
        <end position="436"/>
    </location>
</feature>
<feature type="transmembrane region" description="Helical" evidence="5">
    <location>
        <begin position="268"/>
        <end position="286"/>
    </location>
</feature>
<keyword evidence="2 5" id="KW-0812">Transmembrane</keyword>
<feature type="transmembrane region" description="Helical" evidence="5">
    <location>
        <begin position="349"/>
        <end position="366"/>
    </location>
</feature>
<dbReference type="Pfam" id="PF01490">
    <property type="entry name" value="Aa_trans"/>
    <property type="match status" value="1"/>
</dbReference>
<feature type="transmembrane region" description="Helical" evidence="5">
    <location>
        <begin position="160"/>
        <end position="182"/>
    </location>
</feature>
<evidence type="ECO:0000256" key="5">
    <source>
        <dbReference type="SAM" id="Phobius"/>
    </source>
</evidence>
<keyword evidence="4 5" id="KW-0472">Membrane</keyword>
<feature type="transmembrane region" description="Helical" evidence="5">
    <location>
        <begin position="372"/>
        <end position="394"/>
    </location>
</feature>
<reference evidence="7" key="1">
    <citation type="submission" date="2022-11" db="EMBL/GenBank/DDBJ databases">
        <title>Centuries of genome instability and evolution in soft-shell clam transmissible cancer (bioRxiv).</title>
        <authorList>
            <person name="Hart S.F.M."/>
            <person name="Yonemitsu M.A."/>
            <person name="Giersch R.M."/>
            <person name="Beal B.F."/>
            <person name="Arriagada G."/>
            <person name="Davis B.W."/>
            <person name="Ostrander E.A."/>
            <person name="Goff S.P."/>
            <person name="Metzger M.J."/>
        </authorList>
    </citation>
    <scope>NUCLEOTIDE SEQUENCE</scope>
    <source>
        <strain evidence="7">MELC-2E11</strain>
        <tissue evidence="7">Siphon/mantle</tissue>
    </source>
</reference>
<proteinExistence type="predicted"/>
<sequence length="463" mass="50111">FIADIRNRKLNPGQLELERPGRMADIQVDLESMDVEKIGGLGIVTCAVFIVGEIAGSGVLALPAAVEGSGWTGLALMVLCALVSAYTGNILGKAWLIVRKRTPEYQTGHVRYPYPAIGQAAFGVFGRRLVSISIDFTLFGVGVVFLILASMNIGNLLAPYWADANACYIMPIVAFCLLPVALLGTPADFWFVAVGATCATGVACVILVVLIAIDGHHQKEEGFEIVHREVTFTSFSVAFGTICFAFGGHPAFPTFQADMKKQSNFGKAVLLGYFIVLMMYFPVSLAGFTNYGHIKDNVLDTVPAGVAHTIVSILIIAHLMLGFVIVVNPFCQEIEHLCRIPTNFTYKRVISRTAVVVAVLFVAESVPHFGNILALVGGSTTTLLAYILPSLFYMKLCRQKPLSLDDWEPEPEVPLHTKVFNYEIVVVGFIAGIASTYSALESLISDKFTVPCYISPTRALGNT</sequence>
<feature type="transmembrane region" description="Helical" evidence="5">
    <location>
        <begin position="189"/>
        <end position="213"/>
    </location>
</feature>
<evidence type="ECO:0000256" key="4">
    <source>
        <dbReference type="ARBA" id="ARBA00023136"/>
    </source>
</evidence>
<gene>
    <name evidence="7" type="ORF">MAR_017104</name>
</gene>
<feature type="transmembrane region" description="Helical" evidence="5">
    <location>
        <begin position="136"/>
        <end position="154"/>
    </location>
</feature>
<feature type="transmembrane region" description="Helical" evidence="5">
    <location>
        <begin position="306"/>
        <end position="328"/>
    </location>
</feature>
<feature type="transmembrane region" description="Helical" evidence="5">
    <location>
        <begin position="71"/>
        <end position="91"/>
    </location>
</feature>
<protein>
    <submittedName>
        <fullName evidence="7">AVT1D-like protein</fullName>
    </submittedName>
</protein>
<keyword evidence="8" id="KW-1185">Reference proteome</keyword>
<evidence type="ECO:0000259" key="6">
    <source>
        <dbReference type="Pfam" id="PF01490"/>
    </source>
</evidence>
<evidence type="ECO:0000256" key="3">
    <source>
        <dbReference type="ARBA" id="ARBA00022989"/>
    </source>
</evidence>
<evidence type="ECO:0000256" key="1">
    <source>
        <dbReference type="ARBA" id="ARBA00004141"/>
    </source>
</evidence>
<dbReference type="Gene3D" id="1.20.1740.10">
    <property type="entry name" value="Amino acid/polyamine transporter I"/>
    <property type="match status" value="1"/>
</dbReference>
<name>A0ABY7EE76_MYAAR</name>